<proteinExistence type="predicted"/>
<dbReference type="Proteomes" id="UP000054988">
    <property type="component" value="Unassembled WGS sequence"/>
</dbReference>
<reference evidence="1 2" key="1">
    <citation type="submission" date="2015-12" db="EMBL/GenBank/DDBJ databases">
        <title>Draft genome sequence of Moniliophthora roreri, the causal agent of frosty pod rot of cacao.</title>
        <authorList>
            <person name="Aime M.C."/>
            <person name="Diaz-Valderrama J.R."/>
            <person name="Kijpornyongpan T."/>
            <person name="Phillips-Mora W."/>
        </authorList>
    </citation>
    <scope>NUCLEOTIDE SEQUENCE [LARGE SCALE GENOMIC DNA]</scope>
    <source>
        <strain evidence="1 2">MCA 2952</strain>
    </source>
</reference>
<comment type="caution">
    <text evidence="1">The sequence shown here is derived from an EMBL/GenBank/DDBJ whole genome shotgun (WGS) entry which is preliminary data.</text>
</comment>
<dbReference type="eggNOG" id="ENOG502SIW4">
    <property type="taxonomic scope" value="Eukaryota"/>
</dbReference>
<name>A0A0W0FYT7_MONRR</name>
<sequence length="286" mass="33344">MSGTNFNQPTGSRVSKITLVQTHANNKQHPKSYQWMTPHFMSFDQPNGLMGSNPVVDDIRTNFHPASGHPMEQKAFEDFGVEEAEDPVPYDSIPWHPLPMQFDFEVANLVLLCSINKEQTNKFLKLLEQSYQEAHTHLENYDQVQKMWDATADRKTRFKQSEVSVPYKNEIQMFDVYYHPLWDWIVETIKDLHLALQMDPEDMTHILNQVAAMAWKGDQKDLLKQYSLHYGQNAFLSFTNFNPYEAVSFDDLHFNDSGLWSAHLFLQLKKHLDKIGQHAEAEIDRQ</sequence>
<dbReference type="EMBL" id="LATX01001459">
    <property type="protein sequence ID" value="KTB41456.1"/>
    <property type="molecule type" value="Genomic_DNA"/>
</dbReference>
<dbReference type="AlphaFoldDB" id="A0A0W0FYT7"/>
<evidence type="ECO:0000313" key="1">
    <source>
        <dbReference type="EMBL" id="KTB41456.1"/>
    </source>
</evidence>
<accession>A0A0W0FYT7</accession>
<protein>
    <submittedName>
        <fullName evidence="1">Uncharacterized protein</fullName>
    </submittedName>
</protein>
<gene>
    <name evidence="1" type="ORF">WG66_5971</name>
</gene>
<evidence type="ECO:0000313" key="2">
    <source>
        <dbReference type="Proteomes" id="UP000054988"/>
    </source>
</evidence>
<organism evidence="1 2">
    <name type="scientific">Moniliophthora roreri</name>
    <name type="common">Frosty pod rot fungus</name>
    <name type="synonym">Monilia roreri</name>
    <dbReference type="NCBI Taxonomy" id="221103"/>
    <lineage>
        <taxon>Eukaryota</taxon>
        <taxon>Fungi</taxon>
        <taxon>Dikarya</taxon>
        <taxon>Basidiomycota</taxon>
        <taxon>Agaricomycotina</taxon>
        <taxon>Agaricomycetes</taxon>
        <taxon>Agaricomycetidae</taxon>
        <taxon>Agaricales</taxon>
        <taxon>Marasmiineae</taxon>
        <taxon>Marasmiaceae</taxon>
        <taxon>Moniliophthora</taxon>
    </lineage>
</organism>